<proteinExistence type="predicted"/>
<reference evidence="1" key="1">
    <citation type="journal article" date="2014" name="Int. J. Syst. Evol. Microbiol.">
        <title>Complete genome sequence of Corynebacterium casei LMG S-19264T (=DSM 44701T), isolated from a smear-ripened cheese.</title>
        <authorList>
            <consortium name="US DOE Joint Genome Institute (JGI-PGF)"/>
            <person name="Walter F."/>
            <person name="Albersmeier A."/>
            <person name="Kalinowski J."/>
            <person name="Ruckert C."/>
        </authorList>
    </citation>
    <scope>NUCLEOTIDE SEQUENCE</scope>
    <source>
        <strain evidence="1">JCM 19831</strain>
    </source>
</reference>
<protein>
    <submittedName>
        <fullName evidence="1">Uncharacterized protein</fullName>
    </submittedName>
</protein>
<reference evidence="1" key="2">
    <citation type="submission" date="2020-09" db="EMBL/GenBank/DDBJ databases">
        <authorList>
            <person name="Sun Q."/>
            <person name="Ohkuma M."/>
        </authorList>
    </citation>
    <scope>NUCLEOTIDE SEQUENCE</scope>
    <source>
        <strain evidence="1">JCM 19831</strain>
    </source>
</reference>
<evidence type="ECO:0000313" key="1">
    <source>
        <dbReference type="EMBL" id="GGM52635.1"/>
    </source>
</evidence>
<dbReference type="AlphaFoldDB" id="A0A917U2U4"/>
<evidence type="ECO:0000313" key="2">
    <source>
        <dbReference type="Proteomes" id="UP000642070"/>
    </source>
</evidence>
<sequence>MNTLDMDALTNRQREVLGAIACGDDQHHHRKVLKALADLGLIVEHRVRLADGLPVEISRWEVPLDVHIQWAEWCAAQPDDVEEVDAPCCTPADATHTLPNGHSVFCRNEMTKERS</sequence>
<organism evidence="1 2">
    <name type="scientific">Dactylosporangium sucinum</name>
    <dbReference type="NCBI Taxonomy" id="1424081"/>
    <lineage>
        <taxon>Bacteria</taxon>
        <taxon>Bacillati</taxon>
        <taxon>Actinomycetota</taxon>
        <taxon>Actinomycetes</taxon>
        <taxon>Micromonosporales</taxon>
        <taxon>Micromonosporaceae</taxon>
        <taxon>Dactylosporangium</taxon>
    </lineage>
</organism>
<keyword evidence="2" id="KW-1185">Reference proteome</keyword>
<dbReference type="EMBL" id="BMPI01000035">
    <property type="protein sequence ID" value="GGM52635.1"/>
    <property type="molecule type" value="Genomic_DNA"/>
</dbReference>
<dbReference type="RefSeq" id="WP_190253590.1">
    <property type="nucleotide sequence ID" value="NZ_BMPI01000035.1"/>
</dbReference>
<dbReference type="Proteomes" id="UP000642070">
    <property type="component" value="Unassembled WGS sequence"/>
</dbReference>
<name>A0A917U2U4_9ACTN</name>
<gene>
    <name evidence="1" type="ORF">GCM10007977_062760</name>
</gene>
<accession>A0A917U2U4</accession>
<comment type="caution">
    <text evidence="1">The sequence shown here is derived from an EMBL/GenBank/DDBJ whole genome shotgun (WGS) entry which is preliminary data.</text>
</comment>